<keyword evidence="1" id="KW-1133">Transmembrane helix</keyword>
<evidence type="ECO:0000313" key="2">
    <source>
        <dbReference type="EMBL" id="RIB17776.1"/>
    </source>
</evidence>
<keyword evidence="3" id="KW-1185">Reference proteome</keyword>
<dbReference type="AlphaFoldDB" id="A0A397VEM9"/>
<evidence type="ECO:0000256" key="1">
    <source>
        <dbReference type="SAM" id="Phobius"/>
    </source>
</evidence>
<feature type="transmembrane region" description="Helical" evidence="1">
    <location>
        <begin position="33"/>
        <end position="56"/>
    </location>
</feature>
<reference evidence="2 3" key="1">
    <citation type="submission" date="2018-06" db="EMBL/GenBank/DDBJ databases">
        <title>Comparative genomics reveals the genomic features of Rhizophagus irregularis, R. cerebriforme, R. diaphanum and Gigaspora rosea, and their symbiotic lifestyle signature.</title>
        <authorList>
            <person name="Morin E."/>
            <person name="San Clemente H."/>
            <person name="Chen E.C.H."/>
            <person name="De La Providencia I."/>
            <person name="Hainaut M."/>
            <person name="Kuo A."/>
            <person name="Kohler A."/>
            <person name="Murat C."/>
            <person name="Tang N."/>
            <person name="Roy S."/>
            <person name="Loubradou J."/>
            <person name="Henrissat B."/>
            <person name="Grigoriev I.V."/>
            <person name="Corradi N."/>
            <person name="Roux C."/>
            <person name="Martin F.M."/>
        </authorList>
    </citation>
    <scope>NUCLEOTIDE SEQUENCE [LARGE SCALE GENOMIC DNA]</scope>
    <source>
        <strain evidence="2 3">DAOM 194757</strain>
    </source>
</reference>
<organism evidence="2 3">
    <name type="scientific">Gigaspora rosea</name>
    <dbReference type="NCBI Taxonomy" id="44941"/>
    <lineage>
        <taxon>Eukaryota</taxon>
        <taxon>Fungi</taxon>
        <taxon>Fungi incertae sedis</taxon>
        <taxon>Mucoromycota</taxon>
        <taxon>Glomeromycotina</taxon>
        <taxon>Glomeromycetes</taxon>
        <taxon>Diversisporales</taxon>
        <taxon>Gigasporaceae</taxon>
        <taxon>Gigaspora</taxon>
    </lineage>
</organism>
<evidence type="ECO:0000313" key="3">
    <source>
        <dbReference type="Proteomes" id="UP000266673"/>
    </source>
</evidence>
<keyword evidence="1" id="KW-0472">Membrane</keyword>
<keyword evidence="1" id="KW-0812">Transmembrane</keyword>
<protein>
    <submittedName>
        <fullName evidence="2">Uncharacterized protein</fullName>
    </submittedName>
</protein>
<gene>
    <name evidence="2" type="ORF">C2G38_2087431</name>
</gene>
<name>A0A397VEM9_9GLOM</name>
<comment type="caution">
    <text evidence="2">The sequence shown here is derived from an EMBL/GenBank/DDBJ whole genome shotgun (WGS) entry which is preliminary data.</text>
</comment>
<sequence>MNIHHTLLQHVRCLGYRKYKRNHDKFNVTKMYILSYFTLLFMINEMHFHVCVLYLFNIISKLHGRT</sequence>
<proteinExistence type="predicted"/>
<dbReference type="EMBL" id="QKWP01000583">
    <property type="protein sequence ID" value="RIB17776.1"/>
    <property type="molecule type" value="Genomic_DNA"/>
</dbReference>
<dbReference type="Proteomes" id="UP000266673">
    <property type="component" value="Unassembled WGS sequence"/>
</dbReference>
<accession>A0A397VEM9</accession>